<gene>
    <name evidence="7" type="ORF">AVDCRST_MAG85-3752</name>
</gene>
<evidence type="ECO:0000256" key="2">
    <source>
        <dbReference type="ARBA" id="ARBA00022475"/>
    </source>
</evidence>
<dbReference type="PANTHER" id="PTHR30250:SF11">
    <property type="entry name" value="O-ANTIGEN TRANSPORTER-RELATED"/>
    <property type="match status" value="1"/>
</dbReference>
<feature type="transmembrane region" description="Helical" evidence="6">
    <location>
        <begin position="119"/>
        <end position="139"/>
    </location>
</feature>
<feature type="transmembrane region" description="Helical" evidence="6">
    <location>
        <begin position="415"/>
        <end position="435"/>
    </location>
</feature>
<comment type="subcellular location">
    <subcellularLocation>
        <location evidence="1">Cell membrane</location>
        <topology evidence="1">Multi-pass membrane protein</topology>
    </subcellularLocation>
</comment>
<keyword evidence="2" id="KW-1003">Cell membrane</keyword>
<feature type="transmembrane region" description="Helical" evidence="6">
    <location>
        <begin position="12"/>
        <end position="30"/>
    </location>
</feature>
<dbReference type="AlphaFoldDB" id="A0A6J4TTW4"/>
<protein>
    <recommendedName>
        <fullName evidence="8">Polysaccharide biosynthesis protein C-terminal domain-containing protein</fullName>
    </recommendedName>
</protein>
<feature type="transmembrane region" description="Helical" evidence="6">
    <location>
        <begin position="151"/>
        <end position="173"/>
    </location>
</feature>
<evidence type="ECO:0000256" key="1">
    <source>
        <dbReference type="ARBA" id="ARBA00004651"/>
    </source>
</evidence>
<keyword evidence="5 6" id="KW-0472">Membrane</keyword>
<dbReference type="PANTHER" id="PTHR30250">
    <property type="entry name" value="PST FAMILY PREDICTED COLANIC ACID TRANSPORTER"/>
    <property type="match status" value="1"/>
</dbReference>
<keyword evidence="4 6" id="KW-1133">Transmembrane helix</keyword>
<accession>A0A6J4TTW4</accession>
<dbReference type="Pfam" id="PF01943">
    <property type="entry name" value="Polysacc_synt"/>
    <property type="match status" value="1"/>
</dbReference>
<feature type="transmembrane region" description="Helical" evidence="6">
    <location>
        <begin position="42"/>
        <end position="63"/>
    </location>
</feature>
<evidence type="ECO:0000256" key="4">
    <source>
        <dbReference type="ARBA" id="ARBA00022989"/>
    </source>
</evidence>
<dbReference type="InterPro" id="IPR050833">
    <property type="entry name" value="Poly_Biosynth_Transport"/>
</dbReference>
<reference evidence="7" key="1">
    <citation type="submission" date="2020-02" db="EMBL/GenBank/DDBJ databases">
        <authorList>
            <person name="Meier V. D."/>
        </authorList>
    </citation>
    <scope>NUCLEOTIDE SEQUENCE</scope>
    <source>
        <strain evidence="7">AVDCRST_MAG85</strain>
    </source>
</reference>
<evidence type="ECO:0000256" key="3">
    <source>
        <dbReference type="ARBA" id="ARBA00022692"/>
    </source>
</evidence>
<feature type="transmembrane region" description="Helical" evidence="6">
    <location>
        <begin position="356"/>
        <end position="376"/>
    </location>
</feature>
<feature type="transmembrane region" description="Helical" evidence="6">
    <location>
        <begin position="179"/>
        <end position="199"/>
    </location>
</feature>
<dbReference type="InterPro" id="IPR002797">
    <property type="entry name" value="Polysacc_synth"/>
</dbReference>
<organism evidence="7">
    <name type="scientific">uncultured Solirubrobacteraceae bacterium</name>
    <dbReference type="NCBI Taxonomy" id="1162706"/>
    <lineage>
        <taxon>Bacteria</taxon>
        <taxon>Bacillati</taxon>
        <taxon>Actinomycetota</taxon>
        <taxon>Thermoleophilia</taxon>
        <taxon>Solirubrobacterales</taxon>
        <taxon>Solirubrobacteraceae</taxon>
        <taxon>environmental samples</taxon>
    </lineage>
</organism>
<feature type="transmembrane region" description="Helical" evidence="6">
    <location>
        <begin position="287"/>
        <end position="308"/>
    </location>
</feature>
<name>A0A6J4TTW4_9ACTN</name>
<evidence type="ECO:0008006" key="8">
    <source>
        <dbReference type="Google" id="ProtNLM"/>
    </source>
</evidence>
<evidence type="ECO:0000256" key="5">
    <source>
        <dbReference type="ARBA" id="ARBA00023136"/>
    </source>
</evidence>
<feature type="transmembrane region" description="Helical" evidence="6">
    <location>
        <begin position="441"/>
        <end position="462"/>
    </location>
</feature>
<evidence type="ECO:0000313" key="7">
    <source>
        <dbReference type="EMBL" id="CAA9531884.1"/>
    </source>
</evidence>
<keyword evidence="3 6" id="KW-0812">Transmembrane</keyword>
<proteinExistence type="predicted"/>
<feature type="transmembrane region" description="Helical" evidence="6">
    <location>
        <begin position="328"/>
        <end position="349"/>
    </location>
</feature>
<evidence type="ECO:0000256" key="6">
    <source>
        <dbReference type="SAM" id="Phobius"/>
    </source>
</evidence>
<dbReference type="EMBL" id="CADCVT010000422">
    <property type="protein sequence ID" value="CAA9531884.1"/>
    <property type="molecule type" value="Genomic_DNA"/>
</dbReference>
<dbReference type="GO" id="GO:0005886">
    <property type="term" value="C:plasma membrane"/>
    <property type="evidence" value="ECO:0007669"/>
    <property type="project" value="UniProtKB-SubCell"/>
</dbReference>
<feature type="transmembrane region" description="Helical" evidence="6">
    <location>
        <begin position="83"/>
        <end position="107"/>
    </location>
</feature>
<feature type="transmembrane region" description="Helical" evidence="6">
    <location>
        <begin position="382"/>
        <end position="403"/>
    </location>
</feature>
<sequence length="489" mass="52034">MAALVQRLVASGAAYQTASLVSAGLGALLLPVYTRSLTTGDYGLAETLLTYLILASIPLRMGLQEAFVRFWFDDEDPERQRRVAKIASGSVLVTTTIASLLALAFAGPLSELLLDERDATLFGFGVLGLWSFTNLEIAYAMLRVEERRRTYLIATLINVFLTIALTLVLVVWLDAGARGYVAGNYVASAFVLFGLWWLLRDRLGFAISGVRPLLRFGGPTIPADMAVFALNVVDRAYLLQTQGKAAAGVYAVSVKLSTAVIVAVRGFQLAWPPLAYSIVDDDEARRFYARVTTWYVVVVGSVGAALTLPGQWLVAPLVAPSFREAEEALAWVALGWAGYGLFLVFVVIAGRAKVTVTQLPAALVGLVINVGLLVLLVDPLGIAGAGIALGASYLAMMVVLGLLTRRSFAVPFEWLRLAHAIAVLAGVAVAGELLLPDEGVLGFVLRSLALGTIPLALAITSFTTPDERAMLRALKGGVLGRVSAAIGRS</sequence>